<protein>
    <submittedName>
        <fullName evidence="2">Uncharacterized protein</fullName>
    </submittedName>
</protein>
<evidence type="ECO:0000313" key="2">
    <source>
        <dbReference type="EMBL" id="KAK6499266.1"/>
    </source>
</evidence>
<gene>
    <name evidence="2" type="ORF">TWF506_003893</name>
</gene>
<proteinExistence type="predicted"/>
<comment type="caution">
    <text evidence="2">The sequence shown here is derived from an EMBL/GenBank/DDBJ whole genome shotgun (WGS) entry which is preliminary data.</text>
</comment>
<keyword evidence="3" id="KW-1185">Reference proteome</keyword>
<name>A0AAN8RPN9_9PEZI</name>
<sequence length="407" mass="46943">MAKISATKANRNECRERGPISRNTAKNGSPPRVPKGQMLTHCHVDYDPKVLAPDNIRILEKNILIKLDREDRSGQNMLKLYNEFKNRIIGRREQTTKIGALVATCHRFVRGHNKRKTPHNPDWEHVLDESLTSQESALEIDEYIFHSKLRVSARKRLAEKRKVSEQMFQKLLIGEVKIFQNLMLGQGGLQGLSDHRIHNEIGPEHVIANIQNHVKPDYLCGYSDPRSSFSIPSEIWDKVPRSLCVLTPQAEKSTECLFLPFLALELKWRGIPERIVINQLARCLSILAERQAALERISNSVSTTPIFGLTGVERNFTLWVMFRYESYSGEIRTHYDMCELGSYDLTSEDDVEAFRAAMANIHDWVENERKAHFTRCINSINQNPIIREVCRQFSKRVSRLARSWNLV</sequence>
<evidence type="ECO:0000256" key="1">
    <source>
        <dbReference type="SAM" id="MobiDB-lite"/>
    </source>
</evidence>
<accession>A0AAN8RPN9</accession>
<organism evidence="2 3">
    <name type="scientific">Arthrobotrys conoides</name>
    <dbReference type="NCBI Taxonomy" id="74498"/>
    <lineage>
        <taxon>Eukaryota</taxon>
        <taxon>Fungi</taxon>
        <taxon>Dikarya</taxon>
        <taxon>Ascomycota</taxon>
        <taxon>Pezizomycotina</taxon>
        <taxon>Orbiliomycetes</taxon>
        <taxon>Orbiliales</taxon>
        <taxon>Orbiliaceae</taxon>
        <taxon>Arthrobotrys</taxon>
    </lineage>
</organism>
<evidence type="ECO:0000313" key="3">
    <source>
        <dbReference type="Proteomes" id="UP001307849"/>
    </source>
</evidence>
<dbReference type="AlphaFoldDB" id="A0AAN8RPN9"/>
<feature type="compositionally biased region" description="Basic and acidic residues" evidence="1">
    <location>
        <begin position="10"/>
        <end position="19"/>
    </location>
</feature>
<dbReference type="Proteomes" id="UP001307849">
    <property type="component" value="Unassembled WGS sequence"/>
</dbReference>
<reference evidence="2 3" key="1">
    <citation type="submission" date="2019-10" db="EMBL/GenBank/DDBJ databases">
        <authorList>
            <person name="Palmer J.M."/>
        </authorList>
    </citation>
    <scope>NUCLEOTIDE SEQUENCE [LARGE SCALE GENOMIC DNA]</scope>
    <source>
        <strain evidence="2 3">TWF506</strain>
    </source>
</reference>
<dbReference type="EMBL" id="JAVHJM010000013">
    <property type="protein sequence ID" value="KAK6499266.1"/>
    <property type="molecule type" value="Genomic_DNA"/>
</dbReference>
<feature type="region of interest" description="Disordered" evidence="1">
    <location>
        <begin position="1"/>
        <end position="37"/>
    </location>
</feature>